<keyword evidence="3" id="KW-1185">Reference proteome</keyword>
<sequence>MYYKLSCFYKRDVFFFYSDENGYDRRELEKGNRCQIKGNLIYVVDKFDTYLSAYDILPTVGPPLVSAKFKEIIEQHCENDCVFIPVEIKSTETKEHNNDFFVMIVSNSVVCLNKEKSEYKPSIKSIPDGPISINYVVYIPDSLGVHHIVRMEESKHLIIVDEVFVNLCKENKVNGVTFIKEGSLQRPEYL</sequence>
<dbReference type="Proteomes" id="UP001527052">
    <property type="component" value="Unassembled WGS sequence"/>
</dbReference>
<protein>
    <recommendedName>
        <fullName evidence="1">Immunity MXAN-0049 protein domain-containing protein</fullName>
    </recommendedName>
</protein>
<organism evidence="2 3">
    <name type="scientific">Lysinibacillus xylanilyticus</name>
    <dbReference type="NCBI Taxonomy" id="582475"/>
    <lineage>
        <taxon>Bacteria</taxon>
        <taxon>Bacillati</taxon>
        <taxon>Bacillota</taxon>
        <taxon>Bacilli</taxon>
        <taxon>Bacillales</taxon>
        <taxon>Bacillaceae</taxon>
        <taxon>Lysinibacillus</taxon>
    </lineage>
</organism>
<dbReference type="EMBL" id="JAMDLZ010000058">
    <property type="protein sequence ID" value="MCY9549870.1"/>
    <property type="molecule type" value="Genomic_DNA"/>
</dbReference>
<dbReference type="RefSeq" id="WP_268639761.1">
    <property type="nucleotide sequence ID" value="NZ_JAMDLZ010000058.1"/>
</dbReference>
<reference evidence="2 3" key="1">
    <citation type="submission" date="2022-05" db="EMBL/GenBank/DDBJ databases">
        <title>Genome Sequencing of Bee-Associated Microbes.</title>
        <authorList>
            <person name="Dunlap C."/>
        </authorList>
    </citation>
    <scope>NUCLEOTIDE SEQUENCE [LARGE SCALE GENOMIC DNA]</scope>
    <source>
        <strain evidence="2 3">NRRL BD-083</strain>
    </source>
</reference>
<proteinExistence type="predicted"/>
<dbReference type="InterPro" id="IPR012433">
    <property type="entry name" value="Imm11"/>
</dbReference>
<evidence type="ECO:0000313" key="2">
    <source>
        <dbReference type="EMBL" id="MCY9549870.1"/>
    </source>
</evidence>
<evidence type="ECO:0000259" key="1">
    <source>
        <dbReference type="Pfam" id="PF07791"/>
    </source>
</evidence>
<dbReference type="Pfam" id="PF07791">
    <property type="entry name" value="Imm11"/>
    <property type="match status" value="1"/>
</dbReference>
<feature type="domain" description="Immunity MXAN-0049 protein" evidence="1">
    <location>
        <begin position="55"/>
        <end position="180"/>
    </location>
</feature>
<name>A0ABT4EW14_9BACI</name>
<evidence type="ECO:0000313" key="3">
    <source>
        <dbReference type="Proteomes" id="UP001527052"/>
    </source>
</evidence>
<gene>
    <name evidence="2" type="ORF">M5W82_23625</name>
</gene>
<comment type="caution">
    <text evidence="2">The sequence shown here is derived from an EMBL/GenBank/DDBJ whole genome shotgun (WGS) entry which is preliminary data.</text>
</comment>
<accession>A0ABT4EW14</accession>